<reference evidence="2" key="1">
    <citation type="journal article" date="2020" name="Genome Biol.">
        <title>Gamete binning: chromosome-level and haplotype-resolved genome assembly enabled by high-throughput single-cell sequencing of gamete genomes.</title>
        <authorList>
            <person name="Campoy J.A."/>
            <person name="Sun H."/>
            <person name="Goel M."/>
            <person name="Jiao W.-B."/>
            <person name="Folz-Donahue K."/>
            <person name="Wang N."/>
            <person name="Rubio M."/>
            <person name="Liu C."/>
            <person name="Kukat C."/>
            <person name="Ruiz D."/>
            <person name="Huettel B."/>
            <person name="Schneeberger K."/>
        </authorList>
    </citation>
    <scope>NUCLEOTIDE SEQUENCE [LARGE SCALE GENOMIC DNA]</scope>
    <source>
        <strain evidence="2">cv. Rojo Pasion</strain>
    </source>
</reference>
<dbReference type="EMBL" id="CAEKKB010000007">
    <property type="protein sequence ID" value="CAB4316677.1"/>
    <property type="molecule type" value="Genomic_DNA"/>
</dbReference>
<keyword evidence="2" id="KW-1185">Reference proteome</keyword>
<organism evidence="1 2">
    <name type="scientific">Prunus armeniaca</name>
    <name type="common">Apricot</name>
    <name type="synonym">Armeniaca vulgaris</name>
    <dbReference type="NCBI Taxonomy" id="36596"/>
    <lineage>
        <taxon>Eukaryota</taxon>
        <taxon>Viridiplantae</taxon>
        <taxon>Streptophyta</taxon>
        <taxon>Embryophyta</taxon>
        <taxon>Tracheophyta</taxon>
        <taxon>Spermatophyta</taxon>
        <taxon>Magnoliopsida</taxon>
        <taxon>eudicotyledons</taxon>
        <taxon>Gunneridae</taxon>
        <taxon>Pentapetalae</taxon>
        <taxon>rosids</taxon>
        <taxon>fabids</taxon>
        <taxon>Rosales</taxon>
        <taxon>Rosaceae</taxon>
        <taxon>Amygdaloideae</taxon>
        <taxon>Amygdaleae</taxon>
        <taxon>Prunus</taxon>
    </lineage>
</organism>
<sequence length="93" mass="10013">MAKWYGLWRNLGAPYIWCPGPISMQELGLGLALARPHGSGPDEFWQGCFKEEKEKYGMGHGSIPADISVAGVLELGLGRKFSLKMTGASASLS</sequence>
<proteinExistence type="predicted"/>
<name>A0A6J5XWK8_PRUAR</name>
<dbReference type="Proteomes" id="UP000507245">
    <property type="component" value="Unassembled WGS sequence"/>
</dbReference>
<dbReference type="AlphaFoldDB" id="A0A6J5XWK8"/>
<accession>A0A6J5XWK8</accession>
<evidence type="ECO:0000313" key="1">
    <source>
        <dbReference type="EMBL" id="CAB4316677.1"/>
    </source>
</evidence>
<gene>
    <name evidence="1" type="ORF">ORAREDHAP_LOCUS42674</name>
</gene>
<evidence type="ECO:0000313" key="2">
    <source>
        <dbReference type="Proteomes" id="UP000507245"/>
    </source>
</evidence>
<protein>
    <submittedName>
        <fullName evidence="1">Uncharacterized protein</fullName>
    </submittedName>
</protein>